<dbReference type="AlphaFoldDB" id="A0A9R1QSR7"/>
<keyword evidence="2" id="KW-1185">Reference proteome</keyword>
<evidence type="ECO:0000313" key="1">
    <source>
        <dbReference type="EMBL" id="VAH82041.1"/>
    </source>
</evidence>
<name>A0A9R1QSR7_TRITD</name>
<protein>
    <submittedName>
        <fullName evidence="1">Uncharacterized protein</fullName>
    </submittedName>
</protein>
<gene>
    <name evidence="1" type="ORF">TRITD_3Bv1G209360</name>
</gene>
<accession>A0A9R1QSR7</accession>
<proteinExistence type="predicted"/>
<organism evidence="1 2">
    <name type="scientific">Triticum turgidum subsp. durum</name>
    <name type="common">Durum wheat</name>
    <name type="synonym">Triticum durum</name>
    <dbReference type="NCBI Taxonomy" id="4567"/>
    <lineage>
        <taxon>Eukaryota</taxon>
        <taxon>Viridiplantae</taxon>
        <taxon>Streptophyta</taxon>
        <taxon>Embryophyta</taxon>
        <taxon>Tracheophyta</taxon>
        <taxon>Spermatophyta</taxon>
        <taxon>Magnoliopsida</taxon>
        <taxon>Liliopsida</taxon>
        <taxon>Poales</taxon>
        <taxon>Poaceae</taxon>
        <taxon>BOP clade</taxon>
        <taxon>Pooideae</taxon>
        <taxon>Triticodae</taxon>
        <taxon>Triticeae</taxon>
        <taxon>Triticinae</taxon>
        <taxon>Triticum</taxon>
    </lineage>
</organism>
<dbReference type="Gramene" id="TRITD3Bv1G209360.1">
    <property type="protein sequence ID" value="TRITD3Bv1G209360.1"/>
    <property type="gene ID" value="TRITD3Bv1G209360"/>
</dbReference>
<evidence type="ECO:0000313" key="2">
    <source>
        <dbReference type="Proteomes" id="UP000324705"/>
    </source>
</evidence>
<reference evidence="1 2" key="1">
    <citation type="submission" date="2017-09" db="EMBL/GenBank/DDBJ databases">
        <authorList>
            <consortium name="International Durum Wheat Genome Sequencing Consortium (IDWGSC)"/>
            <person name="Milanesi L."/>
        </authorList>
    </citation>
    <scope>NUCLEOTIDE SEQUENCE [LARGE SCALE GENOMIC DNA]</scope>
    <source>
        <strain evidence="2">cv. Svevo</strain>
    </source>
</reference>
<dbReference type="EMBL" id="LT934116">
    <property type="protein sequence ID" value="VAH82041.1"/>
    <property type="molecule type" value="Genomic_DNA"/>
</dbReference>
<dbReference type="Proteomes" id="UP000324705">
    <property type="component" value="Chromosome 3B"/>
</dbReference>
<sequence>MMYPMVPTNNMFPVMGDDMGFVPNGYAGMTMVPPPPPSHGGDYTMDLEAELNHLKEEKACMKIEELLNSFIVLLNKTILLTKQQMLVEKMMELSKENVNPKKGGL</sequence>
<dbReference type="OMA" id="IDQSCER"/>